<keyword evidence="1" id="KW-0732">Signal</keyword>
<dbReference type="InterPro" id="IPR012334">
    <property type="entry name" value="Pectin_lyas_fold"/>
</dbReference>
<evidence type="ECO:0000313" key="4">
    <source>
        <dbReference type="Proteomes" id="UP000620025"/>
    </source>
</evidence>
<dbReference type="InterPro" id="IPR011050">
    <property type="entry name" value="Pectin_lyase_fold/virulence"/>
</dbReference>
<dbReference type="Pfam" id="PF13332">
    <property type="entry name" value="Fil_haemagg_2"/>
    <property type="match status" value="3"/>
</dbReference>
<dbReference type="Gene3D" id="2.160.20.10">
    <property type="entry name" value="Single-stranded right-handed beta-helix, Pectin lyase-like"/>
    <property type="match status" value="1"/>
</dbReference>
<evidence type="ECO:0000259" key="2">
    <source>
        <dbReference type="SMART" id="SM00912"/>
    </source>
</evidence>
<protein>
    <submittedName>
        <fullName evidence="3">Hemagglutinin repeat-containing protein</fullName>
    </submittedName>
</protein>
<evidence type="ECO:0000256" key="1">
    <source>
        <dbReference type="SAM" id="SignalP"/>
    </source>
</evidence>
<feature type="domain" description="Filamentous haemagglutinin FhaB/tRNA nuclease CdiA-like TPS" evidence="2">
    <location>
        <begin position="48"/>
        <end position="173"/>
    </location>
</feature>
<accession>A0ABR9C2B1</accession>
<dbReference type="EMBL" id="JACYWZ010000007">
    <property type="protein sequence ID" value="MBD8771377.1"/>
    <property type="molecule type" value="Genomic_DNA"/>
</dbReference>
<feature type="chain" id="PRO_5046736702" evidence="1">
    <location>
        <begin position="30"/>
        <end position="1529"/>
    </location>
</feature>
<gene>
    <name evidence="3" type="ORF">IFT38_17690</name>
</gene>
<dbReference type="RefSeq" id="WP_192068812.1">
    <property type="nucleotide sequence ID" value="NZ_JACYWY010000004.1"/>
</dbReference>
<sequence>MKKPSRFVQRDTLRLAIASIVLAPYMANAALLQSDLDSGAAPVIINSPDRAPVIDIVAPNAAGLSHNRYVHYNVGQPGVVLNNSLQSGRAHVAGQFQDVQANAQFRGRAASTILNEVTSRYRSEINGEQLIFGQAADYVLANPNGISLNGAWVNLGLDRQATFLVGRPQVENGRIAGFDTGGTVDPRAALRVNGAGVTVNGGSLALIAPRIDQQGRISAQQNLDILLGSHRVDADSLAISNIQQNSFKTDAQLVGAMHANRINILSTREGAGINMGVSRVEARQGIDVASRGNLHITSTAQREGLPTQGLLNAGDGDLRLSSAGDLNITSVNARGASITADAGANLTLDTLTRTTESSVKTGVDNSWYFVPAGATTTTVYKKQDQHLTNSLDAMRNVTLTAGNNAKLAATHINSGGDIAVRAGNALDVIANVDKTLDRVTVSNKRQGAQRQDSTAVQMAQTAASSRLEGQSLRLAGRTVKVSGSDLTSRGDIDLAGTDTVEIGTVKLSGNVVQDSREGHVIVRRTRTELHDREQTTDYRGSQVKANAGKVKVKADRVELVAAQVQAKDISLQSRSENLTVKGAQAYKHLENARLDSALFSSSDRSYDRTQHTYQGSSLDASGEVVLESRKDTRITGSNISAGGDLKIESQGQLTVDAGEQSSESTLKGKDWNLTVFVEAAGPGSGQPVDGAQGASGQWNAGAGSREQWTLDTAKLSTHKGSSLKGKNVTLEAGKTLAIVGSSVEAEQDAMLTAEDIRILATQALRSFRNQATGRTVGYEITAGLDRIGSGSAFALQTDTDGRSERVHTRSTIKAGKDAYLTAKNLTTQAAHVEAGQLLRVRADNVRNQAVTDITKTALDYNKIKLSAGSSLDYGAIARQVQKLWTGVDQTSLYSNGLEEGLLPWSVGINLKADYLDRSTQSMTDIARVSAFKGGDIDIAVTGKLHDVGTQYESTVGAIALSAGSHTLDAARNSVRTTIDALGVDAIARLETSTIADWALGAGARGYSSAQYKTVETAVVGSLVGKKGIAIQLGTDGLYEGTLMSSENGPIRIDSGGNLQLRQARNSIVKHDDGTRGRGAAQLSGIVAPVPVVTGGAIAGSGQYTELESTQIIGVGGRIDTSGAVTLNAKGNIIMQGTDIGSQQAPVESLSVNAGESVVVLASVDSASAKGNVYGGSGSLKVSAQTPTGGLPLAGGAGFEIGQTDEKSTVQRGAQWHVRDDLTVTAGSDHVAAILLEGLQANASRIALDASNGGIHINAAQSLSKRDNKLISASFNLGGQTGSNKQTYSLNEFAADFKLDYDKLQSSTYANARLTADTVDFNTPGELRLAGAQVHADQINGSVGSLQAISVKDDVDAITVKAEAAIGKGGDPWGAIGGLASLAGEWGNKTKQRLEQLNATYSFPVSAKLDFELRRELRDTVAQSTVLNGRDSLGLNVAKDTLLQGAQLQTTGNQVTPSNDRLQTSDLDSRDRLVTVSLLARTPSLSAIKNLYSDLQKDKPEEVQIDTGLFRAGGHNRTQHLTGGVEKLSL</sequence>
<proteinExistence type="predicted"/>
<name>A0ABR9C2B1_9PSED</name>
<dbReference type="SUPFAM" id="SSF51126">
    <property type="entry name" value="Pectin lyase-like"/>
    <property type="match status" value="1"/>
</dbReference>
<reference evidence="3 4" key="1">
    <citation type="journal article" date="2020" name="FEMS Microbiol. Ecol.">
        <title>Temporal dynamics of bacterial communities during seed development and maturation.</title>
        <authorList>
            <person name="Chesneau G."/>
            <person name="Torres-Cortes G."/>
            <person name="Briand M."/>
            <person name="Darrasse A."/>
            <person name="Preveaux A."/>
            <person name="Marais C."/>
            <person name="Jacques M.A."/>
            <person name="Shade A."/>
            <person name="Barret M."/>
        </authorList>
    </citation>
    <scope>NUCLEOTIDE SEQUENCE [LARGE SCALE GENOMIC DNA]</scope>
    <source>
        <strain evidence="3 4">CFBP13599</strain>
    </source>
</reference>
<dbReference type="Proteomes" id="UP000620025">
    <property type="component" value="Unassembled WGS sequence"/>
</dbReference>
<keyword evidence="4" id="KW-1185">Reference proteome</keyword>
<dbReference type="SMART" id="SM00912">
    <property type="entry name" value="Haemagg_act"/>
    <property type="match status" value="1"/>
</dbReference>
<evidence type="ECO:0000313" key="3">
    <source>
        <dbReference type="EMBL" id="MBD8771377.1"/>
    </source>
</evidence>
<dbReference type="NCBIfam" id="TIGR01901">
    <property type="entry name" value="adhes_NPXG"/>
    <property type="match status" value="1"/>
</dbReference>
<dbReference type="InterPro" id="IPR025157">
    <property type="entry name" value="Hemagglutinin_rpt"/>
</dbReference>
<organism evidence="3 4">
    <name type="scientific">Pseudomonas coleopterorum</name>
    <dbReference type="NCBI Taxonomy" id="1605838"/>
    <lineage>
        <taxon>Bacteria</taxon>
        <taxon>Pseudomonadati</taxon>
        <taxon>Pseudomonadota</taxon>
        <taxon>Gammaproteobacteria</taxon>
        <taxon>Pseudomonadales</taxon>
        <taxon>Pseudomonadaceae</taxon>
        <taxon>Pseudomonas</taxon>
    </lineage>
</organism>
<comment type="caution">
    <text evidence="3">The sequence shown here is derived from an EMBL/GenBank/DDBJ whole genome shotgun (WGS) entry which is preliminary data.</text>
</comment>
<dbReference type="InterPro" id="IPR008638">
    <property type="entry name" value="FhaB/CdiA-like_TPS"/>
</dbReference>
<dbReference type="Pfam" id="PF05860">
    <property type="entry name" value="TPS"/>
    <property type="match status" value="1"/>
</dbReference>
<feature type="signal peptide" evidence="1">
    <location>
        <begin position="1"/>
        <end position="29"/>
    </location>
</feature>